<keyword evidence="2" id="KW-1185">Reference proteome</keyword>
<dbReference type="Proteomes" id="UP000823773">
    <property type="component" value="Unassembled WGS sequence"/>
</dbReference>
<reference evidence="1" key="1">
    <citation type="submission" date="2021-03" db="EMBL/GenBank/DDBJ databases">
        <title>Genomic Encyclopedia of Type Strains, Phase IV (KMG-IV): sequencing the most valuable type-strain genomes for metagenomic binning, comparative biology and taxonomic classification.</title>
        <authorList>
            <person name="Goeker M."/>
        </authorList>
    </citation>
    <scope>NUCLEOTIDE SEQUENCE</scope>
    <source>
        <strain evidence="1">DSM 18131</strain>
    </source>
</reference>
<dbReference type="EMBL" id="JAGGJR010000005">
    <property type="protein sequence ID" value="MBP1873813.1"/>
    <property type="molecule type" value="Genomic_DNA"/>
</dbReference>
<evidence type="ECO:0000313" key="2">
    <source>
        <dbReference type="Proteomes" id="UP000823773"/>
    </source>
</evidence>
<sequence length="146" mass="16231">MFGLLALLTASIFFGAAIYINVAEQPARLRLDNRAALTQWVPAYRRGFQMQASLAIISGLLGLAAWWQSGNGLWGFGAAVILLNWPFTILLIMPINRRLEATRPEEVNEETRGLLVHWGRLHAGRSAFGAIAMLVYLLAVWLELRG</sequence>
<name>A0ACC5SYB8_ENSAD</name>
<protein>
    <submittedName>
        <fullName evidence="1">Uncharacterized protein</fullName>
    </submittedName>
</protein>
<accession>A0ACC5SYB8</accession>
<evidence type="ECO:0000313" key="1">
    <source>
        <dbReference type="EMBL" id="MBP1873813.1"/>
    </source>
</evidence>
<organism evidence="1 2">
    <name type="scientific">Ensifer adhaerens</name>
    <name type="common">Sinorhizobium morelense</name>
    <dbReference type="NCBI Taxonomy" id="106592"/>
    <lineage>
        <taxon>Bacteria</taxon>
        <taxon>Pseudomonadati</taxon>
        <taxon>Pseudomonadota</taxon>
        <taxon>Alphaproteobacteria</taxon>
        <taxon>Hyphomicrobiales</taxon>
        <taxon>Rhizobiaceae</taxon>
        <taxon>Sinorhizobium/Ensifer group</taxon>
        <taxon>Ensifer</taxon>
    </lineage>
</organism>
<comment type="caution">
    <text evidence="1">The sequence shown here is derived from an EMBL/GenBank/DDBJ whole genome shotgun (WGS) entry which is preliminary data.</text>
</comment>
<gene>
    <name evidence="1" type="ORF">J2Z19_003532</name>
</gene>
<proteinExistence type="predicted"/>